<sequence length="241" mass="25652">MPLLLPPRLTASADAIRDAARRRGLDVVQLPSFELPEGLVARHVHAGPSFADVVAPALGIALLEAPEDWLARLPRELTRRAVRAMAIREAWGLRRPVFVKSPNDKSIRAMIYTDGTKLPGADAVDPGTPVLVAEVVRFGVEVRLHVLDRAVVAASRYATGGQRDLGPAPREAVAFGAELLARFGDGLPSAIVVDVGTVDGEWAVIEANAAWASGCYTADPEVVLDVVLRAGRAHRAGRSCP</sequence>
<dbReference type="Pfam" id="PF18299">
    <property type="entry name" value="R2K_2"/>
    <property type="match status" value="1"/>
</dbReference>
<organism evidence="2 3">
    <name type="scientific">Crossiella equi</name>
    <dbReference type="NCBI Taxonomy" id="130796"/>
    <lineage>
        <taxon>Bacteria</taxon>
        <taxon>Bacillati</taxon>
        <taxon>Actinomycetota</taxon>
        <taxon>Actinomycetes</taxon>
        <taxon>Pseudonocardiales</taxon>
        <taxon>Pseudonocardiaceae</taxon>
        <taxon>Crossiella</taxon>
    </lineage>
</organism>
<keyword evidence="3" id="KW-1185">Reference proteome</keyword>
<comment type="caution">
    <text evidence="2">The sequence shown here is derived from an EMBL/GenBank/DDBJ whole genome shotgun (WGS) entry which is preliminary data.</text>
</comment>
<dbReference type="InterPro" id="IPR041261">
    <property type="entry name" value="R2K_2"/>
</dbReference>
<dbReference type="EMBL" id="JAGIOO010000001">
    <property type="protein sequence ID" value="MBP2479226.1"/>
    <property type="molecule type" value="Genomic_DNA"/>
</dbReference>
<name>A0ABS5AS27_9PSEU</name>
<dbReference type="RefSeq" id="WP_086781560.1">
    <property type="nucleotide sequence ID" value="NZ_JAGIOO010000001.1"/>
</dbReference>
<gene>
    <name evidence="2" type="ORF">JOF53_008098</name>
</gene>
<proteinExistence type="predicted"/>
<feature type="domain" description="ATP-grasp" evidence="1">
    <location>
        <begin position="78"/>
        <end position="226"/>
    </location>
</feature>
<protein>
    <recommendedName>
        <fullName evidence="1">ATP-grasp domain-containing protein</fullName>
    </recommendedName>
</protein>
<accession>A0ABS5AS27</accession>
<evidence type="ECO:0000313" key="3">
    <source>
        <dbReference type="Proteomes" id="UP001519363"/>
    </source>
</evidence>
<reference evidence="2 3" key="1">
    <citation type="submission" date="2021-03" db="EMBL/GenBank/DDBJ databases">
        <title>Sequencing the genomes of 1000 actinobacteria strains.</title>
        <authorList>
            <person name="Klenk H.-P."/>
        </authorList>
    </citation>
    <scope>NUCLEOTIDE SEQUENCE [LARGE SCALE GENOMIC DNA]</scope>
    <source>
        <strain evidence="2 3">DSM 44580</strain>
    </source>
</reference>
<dbReference type="Proteomes" id="UP001519363">
    <property type="component" value="Unassembled WGS sequence"/>
</dbReference>
<evidence type="ECO:0000259" key="1">
    <source>
        <dbReference type="Pfam" id="PF18299"/>
    </source>
</evidence>
<evidence type="ECO:0000313" key="2">
    <source>
        <dbReference type="EMBL" id="MBP2479226.1"/>
    </source>
</evidence>